<dbReference type="Pfam" id="PF13517">
    <property type="entry name" value="FG-GAP_3"/>
    <property type="match status" value="2"/>
</dbReference>
<dbReference type="Pfam" id="PF03995">
    <property type="entry name" value="Inhibitor_I36"/>
    <property type="match status" value="1"/>
</dbReference>
<name>A0ABS2VZ60_STRAS</name>
<protein>
    <submittedName>
        <fullName evidence="3">VCBS repeat-containing protein</fullName>
    </submittedName>
</protein>
<dbReference type="EMBL" id="JAFFZS010000039">
    <property type="protein sequence ID" value="MBN0048421.1"/>
    <property type="molecule type" value="Genomic_DNA"/>
</dbReference>
<evidence type="ECO:0000313" key="4">
    <source>
        <dbReference type="Proteomes" id="UP000788262"/>
    </source>
</evidence>
<keyword evidence="1 2" id="KW-0732">Signal</keyword>
<dbReference type="PANTHER" id="PTHR46580">
    <property type="entry name" value="SENSOR KINASE-RELATED"/>
    <property type="match status" value="1"/>
</dbReference>
<organism evidence="3 4">
    <name type="scientific">Streptomyces actuosus</name>
    <dbReference type="NCBI Taxonomy" id="1885"/>
    <lineage>
        <taxon>Bacteria</taxon>
        <taxon>Bacillati</taxon>
        <taxon>Actinomycetota</taxon>
        <taxon>Actinomycetes</taxon>
        <taxon>Kitasatosporales</taxon>
        <taxon>Streptomycetaceae</taxon>
        <taxon>Streptomyces</taxon>
    </lineage>
</organism>
<feature type="chain" id="PRO_5045166638" evidence="2">
    <location>
        <begin position="31"/>
        <end position="412"/>
    </location>
</feature>
<sequence>MMNRVTRAMATLAGLMLAGAGLTVTTAAPAAAGVEDCPEGYFCGWSNNTVTGPMWKTNKDVAYMGGWDNSIHAYVNRTNAVACLYDAAGYDTSKGSDWLEPASAEGYPYYENMNGTISSIRFVQDRHECDVPDYPSWMSSTHSPGPRDFGDMDGNGQADVISRDRAGRLWFTPGDSTGRLIGTGGWNAMNALTRHGDFTGDGHEDLIAREASTGRLWLYPGTGTGTGGLGSRTLIGTGGWNGMRNVTAYGDLTGDGRPDLIASEKSTGRLYLYPGTATGGLGTRKLIGTGGWNAMNALAGMGDTDGDGHPDLYAREASTGRLWLYPGTRTGGLGSRTLIGTGGWNTMGHLLAVGDFTGDTTPDLAAVTDDTYMIDGWLEGPGLLFAYTGRGDGRLESGRRVDDSWWGFTDVC</sequence>
<evidence type="ECO:0000256" key="1">
    <source>
        <dbReference type="ARBA" id="ARBA00022729"/>
    </source>
</evidence>
<proteinExistence type="predicted"/>
<evidence type="ECO:0000313" key="3">
    <source>
        <dbReference type="EMBL" id="MBN0048421.1"/>
    </source>
</evidence>
<dbReference type="SUPFAM" id="SSF69318">
    <property type="entry name" value="Integrin alpha N-terminal domain"/>
    <property type="match status" value="1"/>
</dbReference>
<gene>
    <name evidence="3" type="ORF">JS756_30830</name>
</gene>
<reference evidence="3 4" key="1">
    <citation type="submission" date="2021-02" db="EMBL/GenBank/DDBJ databases">
        <title>Whole genome sequencing of Streptomyces actuosus VRA1.</title>
        <authorList>
            <person name="Sen G."/>
            <person name="Sen A."/>
        </authorList>
    </citation>
    <scope>NUCLEOTIDE SEQUENCE [LARGE SCALE GENOMIC DNA]</scope>
    <source>
        <strain evidence="3 4">VRA1</strain>
    </source>
</reference>
<dbReference type="Gene3D" id="2.20.25.650">
    <property type="entry name" value="Tachylectin-2-like"/>
    <property type="match status" value="2"/>
</dbReference>
<dbReference type="PANTHER" id="PTHR46580:SF4">
    <property type="entry name" value="ATP_GTP-BINDING PROTEIN"/>
    <property type="match status" value="1"/>
</dbReference>
<dbReference type="InterPro" id="IPR013517">
    <property type="entry name" value="FG-GAP"/>
</dbReference>
<feature type="signal peptide" evidence="2">
    <location>
        <begin position="1"/>
        <end position="30"/>
    </location>
</feature>
<dbReference type="InterPro" id="IPR028994">
    <property type="entry name" value="Integrin_alpha_N"/>
</dbReference>
<evidence type="ECO:0000256" key="2">
    <source>
        <dbReference type="SAM" id="SignalP"/>
    </source>
</evidence>
<keyword evidence="4" id="KW-1185">Reference proteome</keyword>
<comment type="caution">
    <text evidence="3">The sequence shown here is derived from an EMBL/GenBank/DDBJ whole genome shotgun (WGS) entry which is preliminary data.</text>
</comment>
<dbReference type="RefSeq" id="WP_205386555.1">
    <property type="nucleotide sequence ID" value="NZ_JAFFZS010000039.1"/>
</dbReference>
<accession>A0ABS2VZ60</accession>
<dbReference type="Proteomes" id="UP000788262">
    <property type="component" value="Unassembled WGS sequence"/>
</dbReference>